<evidence type="ECO:0000313" key="2">
    <source>
        <dbReference type="Proteomes" id="UP000472276"/>
    </source>
</evidence>
<dbReference type="AlphaFoldDB" id="A0A668SGC8"/>
<gene>
    <name evidence="1" type="primary">RNF141</name>
</gene>
<reference evidence="1" key="2">
    <citation type="submission" date="2025-09" db="UniProtKB">
        <authorList>
            <consortium name="Ensembl"/>
        </authorList>
    </citation>
    <scope>IDENTIFICATION</scope>
</reference>
<reference evidence="1" key="1">
    <citation type="submission" date="2025-08" db="UniProtKB">
        <authorList>
            <consortium name="Ensembl"/>
        </authorList>
    </citation>
    <scope>IDENTIFICATION</scope>
</reference>
<accession>A0A668SGC8</accession>
<proteinExistence type="predicted"/>
<dbReference type="OMA" id="GRTCVIP"/>
<sequence length="174" mass="19393">MGQQISGQGVMNQLRQKLEKCLELVRDSRYLTYEEFLGRLAELNDITAEQQNDLLFEVQPGSDATALWKVAVRVVCTKISKENGMVEASQIMNLYQFIKLYHDITSQATEVPSAKSPSTELPATYSCQASRLVVVLFGTKKKESFIGFKGFGASGRTCVIPSSHRFLCNCIQSL</sequence>
<protein>
    <submittedName>
        <fullName evidence="1">Uncharacterized protein</fullName>
    </submittedName>
</protein>
<dbReference type="Ensembl" id="ENSOABT00000013783.2">
    <property type="protein sequence ID" value="ENSOABP00000013347.1"/>
    <property type="gene ID" value="ENSOABG00000006728.2"/>
</dbReference>
<keyword evidence="2" id="KW-1185">Reference proteome</keyword>
<evidence type="ECO:0000313" key="1">
    <source>
        <dbReference type="Ensembl" id="ENSOABP00000013347.1"/>
    </source>
</evidence>
<name>A0A668SGC8_OREAU</name>
<organism evidence="1 2">
    <name type="scientific">Oreochromis aureus</name>
    <name type="common">Israeli tilapia</name>
    <name type="synonym">Chromis aureus</name>
    <dbReference type="NCBI Taxonomy" id="47969"/>
    <lineage>
        <taxon>Eukaryota</taxon>
        <taxon>Metazoa</taxon>
        <taxon>Chordata</taxon>
        <taxon>Craniata</taxon>
        <taxon>Vertebrata</taxon>
        <taxon>Euteleostomi</taxon>
        <taxon>Actinopterygii</taxon>
        <taxon>Neopterygii</taxon>
        <taxon>Teleostei</taxon>
        <taxon>Neoteleostei</taxon>
        <taxon>Acanthomorphata</taxon>
        <taxon>Ovalentaria</taxon>
        <taxon>Cichlomorphae</taxon>
        <taxon>Cichliformes</taxon>
        <taxon>Cichlidae</taxon>
        <taxon>African cichlids</taxon>
        <taxon>Pseudocrenilabrinae</taxon>
        <taxon>Oreochromini</taxon>
        <taxon>Oreochromis</taxon>
    </lineage>
</organism>
<dbReference type="Proteomes" id="UP000472276">
    <property type="component" value="Unassembled WGS sequence"/>
</dbReference>